<protein>
    <submittedName>
        <fullName evidence="2">Uncharacterized protein</fullName>
    </submittedName>
</protein>
<proteinExistence type="predicted"/>
<accession>A0A5E4QZM5</accession>
<keyword evidence="1" id="KW-0472">Membrane</keyword>
<name>A0A5E4QZM5_9NEOP</name>
<organism evidence="2 3">
    <name type="scientific">Leptidea sinapis</name>
    <dbReference type="NCBI Taxonomy" id="189913"/>
    <lineage>
        <taxon>Eukaryota</taxon>
        <taxon>Metazoa</taxon>
        <taxon>Ecdysozoa</taxon>
        <taxon>Arthropoda</taxon>
        <taxon>Hexapoda</taxon>
        <taxon>Insecta</taxon>
        <taxon>Pterygota</taxon>
        <taxon>Neoptera</taxon>
        <taxon>Endopterygota</taxon>
        <taxon>Lepidoptera</taxon>
        <taxon>Glossata</taxon>
        <taxon>Ditrysia</taxon>
        <taxon>Papilionoidea</taxon>
        <taxon>Pieridae</taxon>
        <taxon>Dismorphiinae</taxon>
        <taxon>Leptidea</taxon>
    </lineage>
</organism>
<gene>
    <name evidence="2" type="ORF">LSINAPIS_LOCUS12835</name>
</gene>
<evidence type="ECO:0000313" key="2">
    <source>
        <dbReference type="EMBL" id="VVD02668.1"/>
    </source>
</evidence>
<feature type="transmembrane region" description="Helical" evidence="1">
    <location>
        <begin position="6"/>
        <end position="26"/>
    </location>
</feature>
<evidence type="ECO:0000256" key="1">
    <source>
        <dbReference type="SAM" id="Phobius"/>
    </source>
</evidence>
<evidence type="ECO:0000313" key="3">
    <source>
        <dbReference type="Proteomes" id="UP000324832"/>
    </source>
</evidence>
<keyword evidence="3" id="KW-1185">Reference proteome</keyword>
<dbReference type="AlphaFoldDB" id="A0A5E4QZM5"/>
<sequence>MKLLKLNFFTFITLYLIFIITLCSTAKHDRVSVHTNNFASNTVNNVTRKKHQESFFLFQNNHLVKKMVTQ</sequence>
<keyword evidence="1" id="KW-0812">Transmembrane</keyword>
<reference evidence="2 3" key="1">
    <citation type="submission" date="2017-07" db="EMBL/GenBank/DDBJ databases">
        <authorList>
            <person name="Talla V."/>
            <person name="Backstrom N."/>
        </authorList>
    </citation>
    <scope>NUCLEOTIDE SEQUENCE [LARGE SCALE GENOMIC DNA]</scope>
</reference>
<keyword evidence="1" id="KW-1133">Transmembrane helix</keyword>
<dbReference type="EMBL" id="FZQP02006221">
    <property type="protein sequence ID" value="VVD02668.1"/>
    <property type="molecule type" value="Genomic_DNA"/>
</dbReference>
<dbReference type="Proteomes" id="UP000324832">
    <property type="component" value="Unassembled WGS sequence"/>
</dbReference>